<keyword evidence="3" id="KW-1185">Reference proteome</keyword>
<dbReference type="EMBL" id="JARKIF010000035">
    <property type="protein sequence ID" value="KAJ7610527.1"/>
    <property type="molecule type" value="Genomic_DNA"/>
</dbReference>
<dbReference type="SUPFAM" id="SSF54695">
    <property type="entry name" value="POZ domain"/>
    <property type="match status" value="1"/>
</dbReference>
<evidence type="ECO:0000313" key="2">
    <source>
        <dbReference type="EMBL" id="KAJ7610527.1"/>
    </source>
</evidence>
<organism evidence="2 3">
    <name type="scientific">Roridomyces roridus</name>
    <dbReference type="NCBI Taxonomy" id="1738132"/>
    <lineage>
        <taxon>Eukaryota</taxon>
        <taxon>Fungi</taxon>
        <taxon>Dikarya</taxon>
        <taxon>Basidiomycota</taxon>
        <taxon>Agaricomycotina</taxon>
        <taxon>Agaricomycetes</taxon>
        <taxon>Agaricomycetidae</taxon>
        <taxon>Agaricales</taxon>
        <taxon>Marasmiineae</taxon>
        <taxon>Mycenaceae</taxon>
        <taxon>Roridomyces</taxon>
    </lineage>
</organism>
<dbReference type="InterPro" id="IPR000210">
    <property type="entry name" value="BTB/POZ_dom"/>
</dbReference>
<dbReference type="InterPro" id="IPR011333">
    <property type="entry name" value="SKP1/BTB/POZ_sf"/>
</dbReference>
<accession>A0AAD7B4N4</accession>
<gene>
    <name evidence="2" type="ORF">FB45DRAFT_1038093</name>
</gene>
<dbReference type="Pfam" id="PF00651">
    <property type="entry name" value="BTB"/>
    <property type="match status" value="1"/>
</dbReference>
<sequence>MQDLPPKAPPSREGGSTDVITRSSIWYFDGSVVLQAETTQFRVHRSILAASSAIFKDMLGVHHAPSEKETTVDGEPLVQMHDDKAKDVELVLLALYDRKFFQKPQKTFDQVAAMWRLGKNKFKINVDQARTQTQPIAHYPGMHIDAIKFARETGWSPSSLLHTTLATTRKASGTFSKKSWTAVLMEGGSRAHLSDNDKRVCILATSTLMQRQWQAYRAYKTDTTHRSCSTGLQTALARETLENTLCVDPLGPISLRNTSVNVYNACQACHTGASSLLNEEQAKIWNDLPGIYGLPSRKRENHSTALQ</sequence>
<dbReference type="CDD" id="cd18186">
    <property type="entry name" value="BTB_POZ_ZBTB_KLHL-like"/>
    <property type="match status" value="1"/>
</dbReference>
<reference evidence="2" key="1">
    <citation type="submission" date="2023-03" db="EMBL/GenBank/DDBJ databases">
        <title>Massive genome expansion in bonnet fungi (Mycena s.s.) driven by repeated elements and novel gene families across ecological guilds.</title>
        <authorList>
            <consortium name="Lawrence Berkeley National Laboratory"/>
            <person name="Harder C.B."/>
            <person name="Miyauchi S."/>
            <person name="Viragh M."/>
            <person name="Kuo A."/>
            <person name="Thoen E."/>
            <person name="Andreopoulos B."/>
            <person name="Lu D."/>
            <person name="Skrede I."/>
            <person name="Drula E."/>
            <person name="Henrissat B."/>
            <person name="Morin E."/>
            <person name="Kohler A."/>
            <person name="Barry K."/>
            <person name="LaButti K."/>
            <person name="Morin E."/>
            <person name="Salamov A."/>
            <person name="Lipzen A."/>
            <person name="Mereny Z."/>
            <person name="Hegedus B."/>
            <person name="Baldrian P."/>
            <person name="Stursova M."/>
            <person name="Weitz H."/>
            <person name="Taylor A."/>
            <person name="Grigoriev I.V."/>
            <person name="Nagy L.G."/>
            <person name="Martin F."/>
            <person name="Kauserud H."/>
        </authorList>
    </citation>
    <scope>NUCLEOTIDE SEQUENCE</scope>
    <source>
        <strain evidence="2">9284</strain>
    </source>
</reference>
<protein>
    <recommendedName>
        <fullName evidence="1">BTB domain-containing protein</fullName>
    </recommendedName>
</protein>
<comment type="caution">
    <text evidence="2">The sequence shown here is derived from an EMBL/GenBank/DDBJ whole genome shotgun (WGS) entry which is preliminary data.</text>
</comment>
<dbReference type="PROSITE" id="PS50097">
    <property type="entry name" value="BTB"/>
    <property type="match status" value="1"/>
</dbReference>
<evidence type="ECO:0000259" key="1">
    <source>
        <dbReference type="PROSITE" id="PS50097"/>
    </source>
</evidence>
<dbReference type="Proteomes" id="UP001221142">
    <property type="component" value="Unassembled WGS sequence"/>
</dbReference>
<name>A0AAD7B4N4_9AGAR</name>
<feature type="domain" description="BTB" evidence="1">
    <location>
        <begin position="30"/>
        <end position="104"/>
    </location>
</feature>
<dbReference type="Gene3D" id="3.30.710.10">
    <property type="entry name" value="Potassium Channel Kv1.1, Chain A"/>
    <property type="match status" value="1"/>
</dbReference>
<dbReference type="AlphaFoldDB" id="A0AAD7B4N4"/>
<proteinExistence type="predicted"/>
<evidence type="ECO:0000313" key="3">
    <source>
        <dbReference type="Proteomes" id="UP001221142"/>
    </source>
</evidence>